<dbReference type="SUPFAM" id="SSF82784">
    <property type="entry name" value="OsmC-like"/>
    <property type="match status" value="1"/>
</dbReference>
<sequence>MSTQARPPEQSPSQDHINGIDTETLFEKLDQLEANPDLAQTTWRATTSWEGGDITRTHIGSWVLGGEENPQDFEIMIDEPVELLGQGKYPNPQQVLFAAINACIMNTFVVNAAVKGIRLDKLEIELEGDIDLRGFLGIDESVPKGYEELNFVARVSGDGTREQYEELLKAACGHSPNYYTVTNPVPINGRVEMI</sequence>
<accession>A0A5B8Y7D4</accession>
<dbReference type="RefSeq" id="WP_141198894.1">
    <property type="nucleotide sequence ID" value="NZ_CP041186.1"/>
</dbReference>
<dbReference type="InterPro" id="IPR036102">
    <property type="entry name" value="OsmC/Ohrsf"/>
</dbReference>
<dbReference type="InterPro" id="IPR015946">
    <property type="entry name" value="KH_dom-like_a/b"/>
</dbReference>
<evidence type="ECO:0000313" key="2">
    <source>
        <dbReference type="Proteomes" id="UP000315995"/>
    </source>
</evidence>
<dbReference type="EMBL" id="CP041186">
    <property type="protein sequence ID" value="QDG52422.1"/>
    <property type="molecule type" value="Genomic_DNA"/>
</dbReference>
<organism evidence="1 2">
    <name type="scientific">Persicimonas caeni</name>
    <dbReference type="NCBI Taxonomy" id="2292766"/>
    <lineage>
        <taxon>Bacteria</taxon>
        <taxon>Deltaproteobacteria</taxon>
        <taxon>Bradymonadales</taxon>
        <taxon>Bradymonadaceae</taxon>
        <taxon>Persicimonas</taxon>
    </lineage>
</organism>
<dbReference type="PANTHER" id="PTHR35368:SF1">
    <property type="entry name" value="HYDROPEROXIDE REDUCTASE"/>
    <property type="match status" value="1"/>
</dbReference>
<dbReference type="AlphaFoldDB" id="A0A4Y6PVS0"/>
<keyword evidence="2" id="KW-1185">Reference proteome</keyword>
<dbReference type="Gene3D" id="3.30.300.20">
    <property type="match status" value="1"/>
</dbReference>
<accession>A0A4Y6PVS0</accession>
<dbReference type="Proteomes" id="UP000315995">
    <property type="component" value="Chromosome"/>
</dbReference>
<dbReference type="InterPro" id="IPR052924">
    <property type="entry name" value="OsmC/Ohr_hydroprdx_reductase"/>
</dbReference>
<gene>
    <name evidence="1" type="ORF">FIV42_17245</name>
</gene>
<name>A0A4Y6PVS0_PERCE</name>
<dbReference type="PANTHER" id="PTHR35368">
    <property type="entry name" value="HYDROPEROXIDE REDUCTASE"/>
    <property type="match status" value="1"/>
</dbReference>
<reference evidence="1 2" key="1">
    <citation type="submission" date="2019-06" db="EMBL/GenBank/DDBJ databases">
        <title>Persicimonas caeni gen. nov., sp. nov., a predatory bacterium isolated from solar saltern.</title>
        <authorList>
            <person name="Wang S."/>
        </authorList>
    </citation>
    <scope>NUCLEOTIDE SEQUENCE [LARGE SCALE GENOMIC DNA]</scope>
    <source>
        <strain evidence="1 2">YN101</strain>
    </source>
</reference>
<dbReference type="OrthoDB" id="5356953at2"/>
<protein>
    <submittedName>
        <fullName evidence="1">OsmC family protein</fullName>
    </submittedName>
</protein>
<evidence type="ECO:0000313" key="1">
    <source>
        <dbReference type="EMBL" id="QDG52422.1"/>
    </source>
</evidence>
<dbReference type="Pfam" id="PF02566">
    <property type="entry name" value="OsmC"/>
    <property type="match status" value="1"/>
</dbReference>
<dbReference type="InterPro" id="IPR003718">
    <property type="entry name" value="OsmC/Ohr_fam"/>
</dbReference>
<proteinExistence type="predicted"/>